<dbReference type="eggNOG" id="COG0760">
    <property type="taxonomic scope" value="Bacteria"/>
</dbReference>
<keyword evidence="1" id="KW-0697">Rotamase</keyword>
<reference evidence="4 5" key="1">
    <citation type="submission" date="2006-12" db="EMBL/GenBank/DDBJ databases">
        <title>Complete sequence of Chlorobium phaeobacteroides DSM 266.</title>
        <authorList>
            <consortium name="US DOE Joint Genome Institute"/>
            <person name="Copeland A."/>
            <person name="Lucas S."/>
            <person name="Lapidus A."/>
            <person name="Barry K."/>
            <person name="Detter J.C."/>
            <person name="Glavina del Rio T."/>
            <person name="Hammon N."/>
            <person name="Israni S."/>
            <person name="Pitluck S."/>
            <person name="Goltsman E."/>
            <person name="Schmutz J."/>
            <person name="Larimer F."/>
            <person name="Land M."/>
            <person name="Hauser L."/>
            <person name="Mikhailova N."/>
            <person name="Li T."/>
            <person name="Overmann J."/>
            <person name="Bryant D.A."/>
            <person name="Richardson P."/>
        </authorList>
    </citation>
    <scope>NUCLEOTIDE SEQUENCE [LARGE SCALE GENOMIC DNA]</scope>
    <source>
        <strain evidence="4 5">DSM 266</strain>
    </source>
</reference>
<dbReference type="InterPro" id="IPR046357">
    <property type="entry name" value="PPIase_dom_sf"/>
</dbReference>
<dbReference type="Pfam" id="PF00639">
    <property type="entry name" value="Rotamase"/>
    <property type="match status" value="2"/>
</dbReference>
<evidence type="ECO:0000313" key="4">
    <source>
        <dbReference type="EMBL" id="ABL64105.1"/>
    </source>
</evidence>
<protein>
    <submittedName>
        <fullName evidence="4">PpiC-type peptidyl-prolyl cis-trans isomerase</fullName>
    </submittedName>
</protein>
<dbReference type="InterPro" id="IPR050245">
    <property type="entry name" value="PrsA_foldase"/>
</dbReference>
<keyword evidence="1 4" id="KW-0413">Isomerase</keyword>
<feature type="domain" description="PpiC" evidence="3">
    <location>
        <begin position="174"/>
        <end position="274"/>
    </location>
</feature>
<feature type="domain" description="PpiC" evidence="3">
    <location>
        <begin position="277"/>
        <end position="337"/>
    </location>
</feature>
<dbReference type="Gene3D" id="1.10.4030.10">
    <property type="entry name" value="Porin chaperone SurA, peptide-binding domain"/>
    <property type="match status" value="1"/>
</dbReference>
<proteinExistence type="predicted"/>
<dbReference type="GO" id="GO:0003755">
    <property type="term" value="F:peptidyl-prolyl cis-trans isomerase activity"/>
    <property type="evidence" value="ECO:0007669"/>
    <property type="project" value="UniProtKB-KW"/>
</dbReference>
<dbReference type="AlphaFoldDB" id="A1BCH8"/>
<dbReference type="STRING" id="290317.Cpha266_0035"/>
<dbReference type="InterPro" id="IPR027304">
    <property type="entry name" value="Trigger_fact/SurA_dom_sf"/>
</dbReference>
<feature type="chain" id="PRO_5007908974" evidence="2">
    <location>
        <begin position="26"/>
        <end position="438"/>
    </location>
</feature>
<keyword evidence="2" id="KW-0732">Signal</keyword>
<feature type="signal peptide" evidence="2">
    <location>
        <begin position="1"/>
        <end position="25"/>
    </location>
</feature>
<name>A1BCH8_CHLPD</name>
<sequence length="438" mass="48858" precursor="true">MKKMLTAAVFVMLVAFSFTLGNLHADVADRIVAVVGNEVILKSEIDDRALMTVMQYPETQKDTRLKEKILAGIIDQKVILVKARIDSTQVDESTLDALTNERLKMLASRFASKEAMEEKFGKSMGVIRQEIRNELKDQQLIETLRKKQLAGITVTHEETVDFYRNHKQQLPQVSELVGLSQILKYPDLPQGSKDAALAQMKIVQAELKAGADFAATARKYSQDPGSAKLGGDLGYVQKGELVRSFEDAAFLLKDGKISDIVETRYGYHIIQRLEKKPNAVHLRHILIAYDQSKTDEPGTVQLLSRIKSDVLAGRATFADMAKKYSDDPVSGKLGGVILSGGSGKTLLPVASLRPQMMQIVGSLRNIGDISDPQKIDFQKGNLFYGIFQLNAKIPVHQLNLEQDYASLEELALEAKKQERYNEWLSQLKKEVLVRISDI</sequence>
<organism evidence="4 5">
    <name type="scientific">Chlorobium phaeobacteroides (strain DSM 266 / SMG 266 / 2430)</name>
    <dbReference type="NCBI Taxonomy" id="290317"/>
    <lineage>
        <taxon>Bacteria</taxon>
        <taxon>Pseudomonadati</taxon>
        <taxon>Chlorobiota</taxon>
        <taxon>Chlorobiia</taxon>
        <taxon>Chlorobiales</taxon>
        <taxon>Chlorobiaceae</taxon>
        <taxon>Chlorobium/Pelodictyon group</taxon>
        <taxon>Chlorobium</taxon>
    </lineage>
</organism>
<dbReference type="RefSeq" id="WP_011743947.1">
    <property type="nucleotide sequence ID" value="NC_008639.1"/>
</dbReference>
<dbReference type="PROSITE" id="PS50198">
    <property type="entry name" value="PPIC_PPIASE_2"/>
    <property type="match status" value="2"/>
</dbReference>
<dbReference type="SUPFAM" id="SSF109998">
    <property type="entry name" value="Triger factor/SurA peptide-binding domain-like"/>
    <property type="match status" value="1"/>
</dbReference>
<dbReference type="KEGG" id="cph:Cpha266_0035"/>
<accession>A1BCH8</accession>
<dbReference type="PANTHER" id="PTHR47245">
    <property type="entry name" value="PEPTIDYLPROLYL ISOMERASE"/>
    <property type="match status" value="1"/>
</dbReference>
<dbReference type="OrthoDB" id="14196at2"/>
<evidence type="ECO:0000259" key="3">
    <source>
        <dbReference type="PROSITE" id="PS50198"/>
    </source>
</evidence>
<dbReference type="Proteomes" id="UP000008701">
    <property type="component" value="Chromosome"/>
</dbReference>
<dbReference type="PANTHER" id="PTHR47245:SF2">
    <property type="entry name" value="PEPTIDYL-PROLYL CIS-TRANS ISOMERASE HP_0175-RELATED"/>
    <property type="match status" value="1"/>
</dbReference>
<dbReference type="Gene3D" id="3.10.50.40">
    <property type="match status" value="2"/>
</dbReference>
<dbReference type="InterPro" id="IPR000297">
    <property type="entry name" value="PPIase_PpiC"/>
</dbReference>
<dbReference type="HOGENOM" id="CLU_034646_13_0_10"/>
<evidence type="ECO:0000256" key="2">
    <source>
        <dbReference type="SAM" id="SignalP"/>
    </source>
</evidence>
<evidence type="ECO:0000313" key="5">
    <source>
        <dbReference type="Proteomes" id="UP000008701"/>
    </source>
</evidence>
<evidence type="ECO:0000256" key="1">
    <source>
        <dbReference type="PROSITE-ProRule" id="PRU00278"/>
    </source>
</evidence>
<keyword evidence="5" id="KW-1185">Reference proteome</keyword>
<dbReference type="EMBL" id="CP000492">
    <property type="protein sequence ID" value="ABL64105.1"/>
    <property type="molecule type" value="Genomic_DNA"/>
</dbReference>
<dbReference type="SUPFAM" id="SSF54534">
    <property type="entry name" value="FKBP-like"/>
    <property type="match status" value="2"/>
</dbReference>
<gene>
    <name evidence="4" type="ordered locus">Cpha266_0035</name>
</gene>